<feature type="region of interest" description="C-terminal hotdog fold" evidence="4">
    <location>
        <begin position="1463"/>
        <end position="1612"/>
    </location>
</feature>
<evidence type="ECO:0000256" key="2">
    <source>
        <dbReference type="ARBA" id="ARBA00022553"/>
    </source>
</evidence>
<dbReference type="GO" id="GO:0044550">
    <property type="term" value="P:secondary metabolite biosynthetic process"/>
    <property type="evidence" value="ECO:0007669"/>
    <property type="project" value="TreeGrafter"/>
</dbReference>
<accession>A0A5N6DXE0</accession>
<keyword evidence="10" id="KW-1185">Reference proteome</keyword>
<dbReference type="InterPro" id="IPR020841">
    <property type="entry name" value="PKS_Beta-ketoAc_synthase_dom"/>
</dbReference>
<proteinExistence type="predicted"/>
<dbReference type="PROSITE" id="PS50075">
    <property type="entry name" value="CARRIER"/>
    <property type="match status" value="2"/>
</dbReference>
<feature type="domain" description="Ketosynthase family 3 (KS3)" evidence="7">
    <location>
        <begin position="384"/>
        <end position="815"/>
    </location>
</feature>
<dbReference type="InterPro" id="IPR030918">
    <property type="entry name" value="PT_fungal_PKS"/>
</dbReference>
<feature type="region of interest" description="N-terminal hotdog fold" evidence="4">
    <location>
        <begin position="1302"/>
        <end position="1437"/>
    </location>
</feature>
<evidence type="ECO:0000256" key="4">
    <source>
        <dbReference type="PROSITE-ProRule" id="PRU01363"/>
    </source>
</evidence>
<dbReference type="SMART" id="SM00827">
    <property type="entry name" value="PKS_AT"/>
    <property type="match status" value="1"/>
</dbReference>
<dbReference type="Pfam" id="PF00975">
    <property type="entry name" value="Thioesterase"/>
    <property type="match status" value="1"/>
</dbReference>
<dbReference type="PROSITE" id="PS00012">
    <property type="entry name" value="PHOSPHOPANTETHEINE"/>
    <property type="match status" value="2"/>
</dbReference>
<dbReference type="Pfam" id="PF00698">
    <property type="entry name" value="Acyl_transf_1"/>
    <property type="match status" value="1"/>
</dbReference>
<feature type="active site" description="Proton donor; for dehydratase activity" evidence="4">
    <location>
        <position position="1525"/>
    </location>
</feature>
<dbReference type="SUPFAM" id="SSF52151">
    <property type="entry name" value="FabD/lysophospholipase-like"/>
    <property type="match status" value="1"/>
</dbReference>
<dbReference type="Proteomes" id="UP000326532">
    <property type="component" value="Unassembled WGS sequence"/>
</dbReference>
<dbReference type="InterPro" id="IPR020806">
    <property type="entry name" value="PKS_PP-bd"/>
</dbReference>
<dbReference type="PROSITE" id="PS52019">
    <property type="entry name" value="PKS_MFAS_DH"/>
    <property type="match status" value="1"/>
</dbReference>
<evidence type="ECO:0000256" key="3">
    <source>
        <dbReference type="ARBA" id="ARBA00022679"/>
    </source>
</evidence>
<dbReference type="InterPro" id="IPR029058">
    <property type="entry name" value="AB_hydrolase_fold"/>
</dbReference>
<dbReference type="Pfam" id="PF02801">
    <property type="entry name" value="Ketoacyl-synt_C"/>
    <property type="match status" value="1"/>
</dbReference>
<evidence type="ECO:0000313" key="10">
    <source>
        <dbReference type="Proteomes" id="UP000326532"/>
    </source>
</evidence>
<sequence>MRQPNQSETPKLVLFGDQTANVSTLAKRLLLDAPQSVARSDFLRDTSTTLRALANQLPPLDGEYLPRFDNVHDLATIYHESNGACHPAIASTLLAIVQLLQLFQYYETKPRRVEKHDEISVVGLCTGSLVAAAYAACASLDDLKDLAVPTVSIAFQMGLQAAIASSMLHEQGTPLSSWSTAILKMTEDELLSALKMYHADGLLSLHQCFVSAVGLNSVTVSGPPPSLQCFTENLMRSGEKIRPLPIYSAYHASHIHSMLDFPSFLNRAGVDPQHLASFPTRKTLVCPSTGRPVDCPNALGLFKTVVLDTLQAPLRFDLVVDKYVAQIKVNNVTSITLDVVGPTTAAEGLASALRSRTQTTVSIRDIVALDLRKEQYQPSGPHNNAPLAIVGVSGRFPGAESAEELWNVLEAGLDMHRVIPTDRFDAEKHVDPSGKAKNTSWTPYGCFIDGPGEFDPRFFNMSPKEALQTDPMQRLALVTAYEALEMSGYVGNRTRSTTLSRIGTFYGQTSDDYRDVNAAQDIGTYFITGGIRAFGPGRINYYFKFEGPSFSVDTACSSSLAAIQLACTSLWSGDCDTAVTGGLSVLTSPDLFSGLSRGQFLSQTGSCKTFDKAADGYCRADGVGTVVIKRLKDAELDNDNVLAVILGAATNHSAQAVSITHPHAETQSKLYREILQQSGVDPFDVGYVEMHGTGTQAGDGTEMRSVTDVFAPACPSRPADYPLYVGAIKANIGHGEASSGVASLIKSIFMFKKGFIPPHVGIKKEINKGFPDLEARNVRIAMTKTPLPAPRGSKRTILVNNFSAAGGNTALLIQEPPKPVTREEEDPRPSHAVTVSGHTATAFKNNLEKLIAYISNNPDISPGDLSYTTTARRKHYGFRCTIVEPPERILVALQNKRGLTPSNSLLSHGKKSVIFAFTGQGAIYPALAHELYASSTQFRTDILLFDGIARQQGYPSFLSLVDGSVSDISQLSAIQTQVGLVSIQIALSRLWRSWGIKPTAVVGHSLGEYAALQVSGVLSVSDAIFLVGYRARLLESRCRPYTHSMLAVSEGFLALQPLLATFSEDVEIACSNSPRETVFAGKREVIDDLEVHLSCAKIRCAKLQVPFAFHTAQVDPIIDDLEEFAKGINFGTPQIPILSASAGRPLGVNDQIDAAYIRRHCRETVQFASAVQRSSDQGLLDESVFIEIGPHPICLGMIRDILGDNNIRVPTLRRKESPWKVIVSSLASLHDQGFSINWSEYHRDFDQTHRLLNLPSYAFDNKRYWMDYRNDWTLRKGDALPVIDAVRNKVREPAKKLSSSVHRVVSEDYDASDPVVIFETELWDPKLHAAVSGHRVNGSALCPSSIYADIAQTVARHIQQQENSGINLPGLNITSMEVVQPLIIEAPRKDENRILRLIAHIDRASQRVRLEYTTATSEEKTTTKHANCIVEYGSPEKWLRRWSHSLHLVQERINGLETKAALGEVSKVTSNLAYRLFSSLVDYAPEYQRMSHVLLASSLYEAAAKVSLDVRGDDTSFQCSPYWIDSLAHLSGFVMNGNENINYKEAVYISHGWESMRFARPLVSGGQYQTYVRMLPVDKTMFAGDVWILHEGEIIGLIEDLRFQRVPRAVLDVLLPPIGANYKPVPVKKKAPKEAPQPAVSKPQAPITTVNKAVRRAGQKGKHSTGSLLGLVEEELGLSSKLYPDDNLSEIGLDSLMALTVAGRLRDEFDIDISHSQLLGCSTVEQLLDVLNREHRVSNAAANDTVISDHLIDHATPYSLSPSLGSSSTEPVTPEDTADDTVHLVRSVILEETGLTEDNLEPTANLASLGIDSLMSLTVLGRLREEGVELPMDFFQQNTTMNEVSKALVGSNNNLQPEAIAAAYDRKGPQANAILLQRRSNLTSNQKLFLFPDGSGSPASYAGLEGLHPNFDVYGLVCPFRNNSAGYTDGIEEVVRTYLSTIRNHSPSGPYHLGGWSVGGVLAYEATKQLIETGEEVHNLILIDAPCPTVLPPMSSSLIKYLNSIGILGQMQNHDSKLPHAVSRCILDHFDATIKNLGVYDPTRSPLSAALAPRTSIIWAREGVCDGLSDPRLKANPSLAVDATASWILDRRNDFGSGGWETLLPARSISSSSVPGNHFTMMQPSNIGELSKQLQSILSSSGL</sequence>
<evidence type="ECO:0000259" key="8">
    <source>
        <dbReference type="PROSITE" id="PS52019"/>
    </source>
</evidence>
<dbReference type="GO" id="GO:0006633">
    <property type="term" value="P:fatty acid biosynthetic process"/>
    <property type="evidence" value="ECO:0007669"/>
    <property type="project" value="InterPro"/>
</dbReference>
<dbReference type="InterPro" id="IPR014031">
    <property type="entry name" value="Ketoacyl_synth_C"/>
</dbReference>
<dbReference type="SUPFAM" id="SSF53474">
    <property type="entry name" value="alpha/beta-Hydrolases"/>
    <property type="match status" value="1"/>
</dbReference>
<dbReference type="Gene3D" id="3.40.366.10">
    <property type="entry name" value="Malonyl-Coenzyme A Acyl Carrier Protein, domain 2"/>
    <property type="match status" value="2"/>
</dbReference>
<dbReference type="Gene3D" id="3.10.129.110">
    <property type="entry name" value="Polyketide synthase dehydratase"/>
    <property type="match status" value="1"/>
</dbReference>
<dbReference type="SMART" id="SM00825">
    <property type="entry name" value="PKS_KS"/>
    <property type="match status" value="1"/>
</dbReference>
<dbReference type="GO" id="GO:0031177">
    <property type="term" value="F:phosphopantetheine binding"/>
    <property type="evidence" value="ECO:0007669"/>
    <property type="project" value="InterPro"/>
</dbReference>
<feature type="domain" description="Carrier" evidence="6">
    <location>
        <begin position="1659"/>
        <end position="1735"/>
    </location>
</feature>
<dbReference type="InterPro" id="IPR018201">
    <property type="entry name" value="Ketoacyl_synth_AS"/>
</dbReference>
<dbReference type="Gene3D" id="3.30.70.3290">
    <property type="match status" value="1"/>
</dbReference>
<dbReference type="SUPFAM" id="SSF47336">
    <property type="entry name" value="ACP-like"/>
    <property type="match status" value="2"/>
</dbReference>
<keyword evidence="2" id="KW-0597">Phosphoprotein</keyword>
<dbReference type="InterPro" id="IPR009081">
    <property type="entry name" value="PP-bd_ACP"/>
</dbReference>
<dbReference type="VEuPathDB" id="FungiDB:BDV34DRAFT_221660"/>
<dbReference type="Pfam" id="PF00550">
    <property type="entry name" value="PP-binding"/>
    <property type="match status" value="2"/>
</dbReference>
<feature type="domain" description="Carrier" evidence="6">
    <location>
        <begin position="1776"/>
        <end position="1852"/>
    </location>
</feature>
<dbReference type="InterPro" id="IPR042104">
    <property type="entry name" value="PKS_dehydratase_sf"/>
</dbReference>
<organism evidence="9 10">
    <name type="scientific">Aspergillus parasiticus</name>
    <dbReference type="NCBI Taxonomy" id="5067"/>
    <lineage>
        <taxon>Eukaryota</taxon>
        <taxon>Fungi</taxon>
        <taxon>Dikarya</taxon>
        <taxon>Ascomycota</taxon>
        <taxon>Pezizomycotina</taxon>
        <taxon>Eurotiomycetes</taxon>
        <taxon>Eurotiomycetidae</taxon>
        <taxon>Eurotiales</taxon>
        <taxon>Aspergillaceae</taxon>
        <taxon>Aspergillus</taxon>
        <taxon>Aspergillus subgen. Circumdati</taxon>
    </lineage>
</organism>
<keyword evidence="3" id="KW-0808">Transferase</keyword>
<dbReference type="GO" id="GO:0004315">
    <property type="term" value="F:3-oxoacyl-[acyl-carrier-protein] synthase activity"/>
    <property type="evidence" value="ECO:0007669"/>
    <property type="project" value="InterPro"/>
</dbReference>
<name>A0A5N6DXE0_ASPPA</name>
<reference evidence="9 10" key="1">
    <citation type="submission" date="2019-04" db="EMBL/GenBank/DDBJ databases">
        <title>Fungal friends and foes A comparative genomics study of 23 Aspergillus species from section Flavi.</title>
        <authorList>
            <consortium name="DOE Joint Genome Institute"/>
            <person name="Kjaerbolling I."/>
            <person name="Vesth T.C."/>
            <person name="Frisvad J.C."/>
            <person name="Nybo J.L."/>
            <person name="Theobald S."/>
            <person name="Kildgaard S."/>
            <person name="Petersen T.I."/>
            <person name="Kuo A."/>
            <person name="Sato A."/>
            <person name="Lyhne E.K."/>
            <person name="Kogle M.E."/>
            <person name="Wiebenga A."/>
            <person name="Kun R.S."/>
            <person name="Lubbers R.J."/>
            <person name="Makela M.R."/>
            <person name="Barry K."/>
            <person name="Chovatia M."/>
            <person name="Clum A."/>
            <person name="Daum C."/>
            <person name="Haridas S."/>
            <person name="He G."/>
            <person name="LaButti K."/>
            <person name="Lipzen A."/>
            <person name="Mondo S."/>
            <person name="Pangilinan J."/>
            <person name="Riley R."/>
            <person name="Salamov A."/>
            <person name="Simmons B.A."/>
            <person name="Magnuson J.K."/>
            <person name="Henrissat B."/>
            <person name="Mortensen U.H."/>
            <person name="Larsen T.O."/>
            <person name="De vries R.P."/>
            <person name="Grigoriev I.V."/>
            <person name="Machida M."/>
            <person name="Baker S.E."/>
            <person name="Andersen M.R."/>
        </authorList>
    </citation>
    <scope>NUCLEOTIDE SEQUENCE [LARGE SCALE GENOMIC DNA]</scope>
    <source>
        <strain evidence="9 10">CBS 117618</strain>
    </source>
</reference>
<dbReference type="NCBIfam" id="TIGR04532">
    <property type="entry name" value="PT_fungal_PKS"/>
    <property type="match status" value="1"/>
</dbReference>
<feature type="region of interest" description="Disordered" evidence="5">
    <location>
        <begin position="1761"/>
        <end position="1780"/>
    </location>
</feature>
<dbReference type="EMBL" id="ML734947">
    <property type="protein sequence ID" value="KAB8209263.1"/>
    <property type="molecule type" value="Genomic_DNA"/>
</dbReference>
<dbReference type="Pfam" id="PF16073">
    <property type="entry name" value="SAT"/>
    <property type="match status" value="1"/>
</dbReference>
<evidence type="ECO:0000313" key="9">
    <source>
        <dbReference type="EMBL" id="KAB8209263.1"/>
    </source>
</evidence>
<dbReference type="Pfam" id="PF14765">
    <property type="entry name" value="PS-DH"/>
    <property type="match status" value="1"/>
</dbReference>
<dbReference type="Pfam" id="PF00109">
    <property type="entry name" value="ketoacyl-synt"/>
    <property type="match status" value="1"/>
</dbReference>
<dbReference type="InterPro" id="IPR036736">
    <property type="entry name" value="ACP-like_sf"/>
</dbReference>
<dbReference type="CDD" id="cd00833">
    <property type="entry name" value="PKS"/>
    <property type="match status" value="1"/>
</dbReference>
<dbReference type="InterPro" id="IPR001227">
    <property type="entry name" value="Ac_transferase_dom_sf"/>
</dbReference>
<protein>
    <submittedName>
        <fullName evidence="9">Melanin synthase</fullName>
    </submittedName>
</protein>
<dbReference type="Gene3D" id="3.40.47.10">
    <property type="match status" value="1"/>
</dbReference>
<dbReference type="OMA" id="EAVYISH"/>
<dbReference type="InterPro" id="IPR016036">
    <property type="entry name" value="Malonyl_transacylase_ACP-bd"/>
</dbReference>
<dbReference type="InterPro" id="IPR049551">
    <property type="entry name" value="PKS_DH_C"/>
</dbReference>
<dbReference type="Pfam" id="PF22621">
    <property type="entry name" value="CurL-like_PKS_C"/>
    <property type="match status" value="1"/>
</dbReference>
<dbReference type="InterPro" id="IPR006162">
    <property type="entry name" value="Ppantetheine_attach_site"/>
</dbReference>
<dbReference type="InterPro" id="IPR001031">
    <property type="entry name" value="Thioesterase"/>
</dbReference>
<dbReference type="PANTHER" id="PTHR43775:SF37">
    <property type="entry name" value="SI:DKEY-61P9.11"/>
    <property type="match status" value="1"/>
</dbReference>
<evidence type="ECO:0000259" key="7">
    <source>
        <dbReference type="PROSITE" id="PS52004"/>
    </source>
</evidence>
<dbReference type="InterPro" id="IPR050091">
    <property type="entry name" value="PKS_NRPS_Biosynth_Enz"/>
</dbReference>
<dbReference type="InterPro" id="IPR014030">
    <property type="entry name" value="Ketoacyl_synth_N"/>
</dbReference>
<feature type="domain" description="PKS/mFAS DH" evidence="8">
    <location>
        <begin position="1302"/>
        <end position="1612"/>
    </location>
</feature>
<dbReference type="InterPro" id="IPR049900">
    <property type="entry name" value="PKS_mFAS_DH"/>
</dbReference>
<keyword evidence="1" id="KW-0596">Phosphopantetheine</keyword>
<dbReference type="PANTHER" id="PTHR43775">
    <property type="entry name" value="FATTY ACID SYNTHASE"/>
    <property type="match status" value="1"/>
</dbReference>
<dbReference type="Gene3D" id="3.40.50.1820">
    <property type="entry name" value="alpha/beta hydrolase"/>
    <property type="match status" value="1"/>
</dbReference>
<evidence type="ECO:0000259" key="6">
    <source>
        <dbReference type="PROSITE" id="PS50075"/>
    </source>
</evidence>
<feature type="active site" description="Proton acceptor; for dehydratase activity" evidence="4">
    <location>
        <position position="1334"/>
    </location>
</feature>
<dbReference type="SUPFAM" id="SSF53901">
    <property type="entry name" value="Thiolase-like"/>
    <property type="match status" value="1"/>
</dbReference>
<dbReference type="Gene3D" id="1.10.1200.10">
    <property type="entry name" value="ACP-like"/>
    <property type="match status" value="2"/>
</dbReference>
<evidence type="ECO:0000256" key="5">
    <source>
        <dbReference type="SAM" id="MobiDB-lite"/>
    </source>
</evidence>
<dbReference type="InterPro" id="IPR016039">
    <property type="entry name" value="Thiolase-like"/>
</dbReference>
<dbReference type="GO" id="GO:0004312">
    <property type="term" value="F:fatty acid synthase activity"/>
    <property type="evidence" value="ECO:0007669"/>
    <property type="project" value="TreeGrafter"/>
</dbReference>
<dbReference type="SMART" id="SM00823">
    <property type="entry name" value="PKS_PP"/>
    <property type="match status" value="2"/>
</dbReference>
<dbReference type="InterPro" id="IPR032088">
    <property type="entry name" value="SAT"/>
</dbReference>
<dbReference type="FunFam" id="3.10.129.110:FF:000001">
    <property type="entry name" value="Sterigmatocystin biosynthesis polyketide synthase"/>
    <property type="match status" value="1"/>
</dbReference>
<evidence type="ECO:0000256" key="1">
    <source>
        <dbReference type="ARBA" id="ARBA00022450"/>
    </source>
</evidence>
<dbReference type="InterPro" id="IPR016035">
    <property type="entry name" value="Acyl_Trfase/lysoPLipase"/>
</dbReference>
<dbReference type="PROSITE" id="PS52004">
    <property type="entry name" value="KS3_2"/>
    <property type="match status" value="1"/>
</dbReference>
<dbReference type="SUPFAM" id="SSF55048">
    <property type="entry name" value="Probable ACP-binding domain of malonyl-CoA ACP transacylase"/>
    <property type="match status" value="1"/>
</dbReference>
<gene>
    <name evidence="9" type="ORF">BDV34DRAFT_221660</name>
</gene>
<dbReference type="InterPro" id="IPR014043">
    <property type="entry name" value="Acyl_transferase_dom"/>
</dbReference>
<dbReference type="PROSITE" id="PS00606">
    <property type="entry name" value="KS3_1"/>
    <property type="match status" value="1"/>
</dbReference>